<evidence type="ECO:0000256" key="7">
    <source>
        <dbReference type="SAM" id="Phobius"/>
    </source>
</evidence>
<evidence type="ECO:0000256" key="6">
    <source>
        <dbReference type="SAM" id="MobiDB-lite"/>
    </source>
</evidence>
<feature type="transmembrane region" description="Helical" evidence="7">
    <location>
        <begin position="57"/>
        <end position="82"/>
    </location>
</feature>
<keyword evidence="3 7" id="KW-1133">Transmembrane helix</keyword>
<evidence type="ECO:0000259" key="8">
    <source>
        <dbReference type="Pfam" id="PF20684"/>
    </source>
</evidence>
<protein>
    <recommendedName>
        <fullName evidence="8">Rhodopsin domain-containing protein</fullName>
    </recommendedName>
</protein>
<dbReference type="AlphaFoldDB" id="A0A135V5T3"/>
<comment type="subcellular location">
    <subcellularLocation>
        <location evidence="1">Membrane</location>
        <topology evidence="1">Multi-pass membrane protein</topology>
    </subcellularLocation>
</comment>
<comment type="similarity">
    <text evidence="5">Belongs to the SAT4 family.</text>
</comment>
<feature type="transmembrane region" description="Helical" evidence="7">
    <location>
        <begin position="211"/>
        <end position="229"/>
    </location>
</feature>
<feature type="domain" description="Rhodopsin" evidence="8">
    <location>
        <begin position="41"/>
        <end position="274"/>
    </location>
</feature>
<dbReference type="InterPro" id="IPR052337">
    <property type="entry name" value="SAT4-like"/>
</dbReference>
<evidence type="ECO:0000313" key="10">
    <source>
        <dbReference type="Proteomes" id="UP000070121"/>
    </source>
</evidence>
<feature type="compositionally biased region" description="Acidic residues" evidence="6">
    <location>
        <begin position="368"/>
        <end position="383"/>
    </location>
</feature>
<keyword evidence="10" id="KW-1185">Reference proteome</keyword>
<feature type="transmembrane region" description="Helical" evidence="7">
    <location>
        <begin position="177"/>
        <end position="199"/>
    </location>
</feature>
<evidence type="ECO:0000313" key="9">
    <source>
        <dbReference type="EMBL" id="KXH68006.1"/>
    </source>
</evidence>
<dbReference type="OrthoDB" id="5398388at2759"/>
<organism evidence="9 10">
    <name type="scientific">Colletotrichum salicis</name>
    <dbReference type="NCBI Taxonomy" id="1209931"/>
    <lineage>
        <taxon>Eukaryota</taxon>
        <taxon>Fungi</taxon>
        <taxon>Dikarya</taxon>
        <taxon>Ascomycota</taxon>
        <taxon>Pezizomycotina</taxon>
        <taxon>Sordariomycetes</taxon>
        <taxon>Hypocreomycetidae</taxon>
        <taxon>Glomerellales</taxon>
        <taxon>Glomerellaceae</taxon>
        <taxon>Colletotrichum</taxon>
        <taxon>Colletotrichum acutatum species complex</taxon>
    </lineage>
</organism>
<evidence type="ECO:0000256" key="3">
    <source>
        <dbReference type="ARBA" id="ARBA00022989"/>
    </source>
</evidence>
<dbReference type="Proteomes" id="UP000070121">
    <property type="component" value="Unassembled WGS sequence"/>
</dbReference>
<dbReference type="EMBL" id="JFFI01000399">
    <property type="protein sequence ID" value="KXH68006.1"/>
    <property type="molecule type" value="Genomic_DNA"/>
</dbReference>
<feature type="transmembrane region" description="Helical" evidence="7">
    <location>
        <begin position="134"/>
        <end position="157"/>
    </location>
</feature>
<dbReference type="GO" id="GO:0016020">
    <property type="term" value="C:membrane"/>
    <property type="evidence" value="ECO:0007669"/>
    <property type="project" value="UniProtKB-SubCell"/>
</dbReference>
<dbReference type="PANTHER" id="PTHR33048">
    <property type="entry name" value="PTH11-LIKE INTEGRAL MEMBRANE PROTEIN (AFU_ORTHOLOGUE AFUA_5G11245)"/>
    <property type="match status" value="1"/>
</dbReference>
<proteinExistence type="inferred from homology"/>
<reference evidence="9 10" key="1">
    <citation type="submission" date="2014-02" db="EMBL/GenBank/DDBJ databases">
        <title>The genome sequence of Colletotrichum salicis CBS 607.94.</title>
        <authorList>
            <person name="Baroncelli R."/>
            <person name="Thon M.R."/>
        </authorList>
    </citation>
    <scope>NUCLEOTIDE SEQUENCE [LARGE SCALE GENOMIC DNA]</scope>
    <source>
        <strain evidence="9 10">CBS 607.94</strain>
    </source>
</reference>
<evidence type="ECO:0000256" key="4">
    <source>
        <dbReference type="ARBA" id="ARBA00023136"/>
    </source>
</evidence>
<sequence>MHNQSFTRGDPIPPYTDATRAPLLIGMTAGFLGIAFIFVALRVYVRAVVLKKWGLDDTLIVISYVLTVLTGTILSICTTFGLGMHIWTIPDEVQQTGCRATIAATLSYHITFIFVKIALLLLYRRVFAHPKFCLVCDVMLGLIVAFGIAVVVSSVVISAPSWRGDTFAFERYDQGTWWMATAAVHLVTDMIIFFMPIPLLSSLNLKRPQKAALIFTFGVGFTTTAISVVRMSTLTHVFTADVTWDVIPSLIWSEVELCCAVICACIPTLRPLLRSPRSTCSQYYNRQRSEASAEAKLSRKRLNGGTFGSHSQQSIQNTTTMDFDMDMEMDLEANMEPEMPPDAPYNQKGSFQGLTIVTDITPAMPAGESDDGSDVFGPLDEEIATPLSPPPRSYTSPARLHPRSRPLSESSDEE</sequence>
<keyword evidence="2 7" id="KW-0812">Transmembrane</keyword>
<dbReference type="STRING" id="1209931.A0A135V5T3"/>
<feature type="compositionally biased region" description="Polar residues" evidence="6">
    <location>
        <begin position="308"/>
        <end position="317"/>
    </location>
</feature>
<evidence type="ECO:0000256" key="5">
    <source>
        <dbReference type="ARBA" id="ARBA00038359"/>
    </source>
</evidence>
<keyword evidence="4 7" id="KW-0472">Membrane</keyword>
<name>A0A135V5T3_9PEZI</name>
<dbReference type="Pfam" id="PF20684">
    <property type="entry name" value="Fung_rhodopsin"/>
    <property type="match status" value="1"/>
</dbReference>
<dbReference type="InterPro" id="IPR049326">
    <property type="entry name" value="Rhodopsin_dom_fungi"/>
</dbReference>
<accession>A0A135V5T3</accession>
<feature type="transmembrane region" description="Helical" evidence="7">
    <location>
        <begin position="102"/>
        <end position="122"/>
    </location>
</feature>
<feature type="region of interest" description="Disordered" evidence="6">
    <location>
        <begin position="294"/>
        <end position="317"/>
    </location>
</feature>
<gene>
    <name evidence="9" type="ORF">CSAL01_00676</name>
</gene>
<evidence type="ECO:0000256" key="1">
    <source>
        <dbReference type="ARBA" id="ARBA00004141"/>
    </source>
</evidence>
<evidence type="ECO:0000256" key="2">
    <source>
        <dbReference type="ARBA" id="ARBA00022692"/>
    </source>
</evidence>
<dbReference type="PANTHER" id="PTHR33048:SF47">
    <property type="entry name" value="INTEGRAL MEMBRANE PROTEIN-RELATED"/>
    <property type="match status" value="1"/>
</dbReference>
<feature type="transmembrane region" description="Helical" evidence="7">
    <location>
        <begin position="23"/>
        <end position="45"/>
    </location>
</feature>
<comment type="caution">
    <text evidence="9">The sequence shown here is derived from an EMBL/GenBank/DDBJ whole genome shotgun (WGS) entry which is preliminary data.</text>
</comment>
<feature type="region of interest" description="Disordered" evidence="6">
    <location>
        <begin position="362"/>
        <end position="414"/>
    </location>
</feature>